<evidence type="ECO:0000313" key="2">
    <source>
        <dbReference type="EMBL" id="QDY67182.1"/>
    </source>
</evidence>
<evidence type="ECO:0000313" key="3">
    <source>
        <dbReference type="Proteomes" id="UP000320717"/>
    </source>
</evidence>
<gene>
    <name evidence="2" type="ORF">FQA45_13145</name>
</gene>
<feature type="compositionally biased region" description="Polar residues" evidence="1">
    <location>
        <begin position="37"/>
        <end position="47"/>
    </location>
</feature>
<dbReference type="RefSeq" id="WP_146277501.1">
    <property type="nucleotide sequence ID" value="NZ_CP042260.1"/>
</dbReference>
<proteinExistence type="predicted"/>
<feature type="region of interest" description="Disordered" evidence="1">
    <location>
        <begin position="37"/>
        <end position="87"/>
    </location>
</feature>
<accession>A0ABX5YC08</accession>
<name>A0ABX5YC08_9MICC</name>
<dbReference type="Proteomes" id="UP000320717">
    <property type="component" value="Chromosome"/>
</dbReference>
<sequence length="87" mass="9233">MALCFAQPQMQYPGLASMALGAGLANFSRRFATTAQSRTALSGSQPQRAMGRDRQFASAKNLQGTSNSWPSSEYLPLPCSLPPNAAP</sequence>
<protein>
    <submittedName>
        <fullName evidence="2">Uncharacterized protein</fullName>
    </submittedName>
</protein>
<keyword evidence="3" id="KW-1185">Reference proteome</keyword>
<evidence type="ECO:0000256" key="1">
    <source>
        <dbReference type="SAM" id="MobiDB-lite"/>
    </source>
</evidence>
<reference evidence="2 3" key="1">
    <citation type="submission" date="2019-07" db="EMBL/GenBank/DDBJ databases">
        <title>Complete Genome Sequence of drought tolerant Plant Growth-Promoting Rhizobacterium Glutamicibacter halophytocola DR408.</title>
        <authorList>
            <person name="Nishu S.D."/>
            <person name="Lee T.K."/>
        </authorList>
    </citation>
    <scope>NUCLEOTIDE SEQUENCE [LARGE SCALE GENOMIC DNA]</scope>
    <source>
        <strain evidence="2 3">DR408</strain>
    </source>
</reference>
<feature type="compositionally biased region" description="Polar residues" evidence="1">
    <location>
        <begin position="58"/>
        <end position="71"/>
    </location>
</feature>
<dbReference type="EMBL" id="CP042260">
    <property type="protein sequence ID" value="QDY67182.1"/>
    <property type="molecule type" value="Genomic_DNA"/>
</dbReference>
<organism evidence="2 3">
    <name type="scientific">Glutamicibacter halophytocola</name>
    <dbReference type="NCBI Taxonomy" id="1933880"/>
    <lineage>
        <taxon>Bacteria</taxon>
        <taxon>Bacillati</taxon>
        <taxon>Actinomycetota</taxon>
        <taxon>Actinomycetes</taxon>
        <taxon>Micrococcales</taxon>
        <taxon>Micrococcaceae</taxon>
        <taxon>Glutamicibacter</taxon>
    </lineage>
</organism>